<evidence type="ECO:0000259" key="2">
    <source>
        <dbReference type="Pfam" id="PF00188"/>
    </source>
</evidence>
<keyword evidence="4" id="KW-1185">Reference proteome</keyword>
<evidence type="ECO:0000256" key="1">
    <source>
        <dbReference type="SAM" id="SignalP"/>
    </source>
</evidence>
<feature type="chain" id="PRO_5023912477" evidence="1">
    <location>
        <begin position="17"/>
        <end position="180"/>
    </location>
</feature>
<dbReference type="PROSITE" id="PS51257">
    <property type="entry name" value="PROKAR_LIPOPROTEIN"/>
    <property type="match status" value="1"/>
</dbReference>
<dbReference type="PANTHER" id="PTHR31157:SF1">
    <property type="entry name" value="SCP DOMAIN-CONTAINING PROTEIN"/>
    <property type="match status" value="1"/>
</dbReference>
<feature type="domain" description="SCP" evidence="2">
    <location>
        <begin position="68"/>
        <end position="169"/>
    </location>
</feature>
<dbReference type="InterPro" id="IPR035940">
    <property type="entry name" value="CAP_sf"/>
</dbReference>
<sequence length="180" mass="19168">MTLYKLTALLALPLVAACGGGSGSGGGSTITPPSDIAQVAGDQIDLPDRITSVERTEFGMVLNDARTGGLREVRADQRLNTAAQDYTGEIERSGRRIIDGDNLHVGTDGRTVGDRVTAAGYDFDWVGENIAQGYTNSEDVVDAWLASKQGHREVVLSPRAEDFGIGRTETTWVLIMGAEN</sequence>
<dbReference type="Proteomes" id="UP000326554">
    <property type="component" value="Unassembled WGS sequence"/>
</dbReference>
<comment type="caution">
    <text evidence="3">The sequence shown here is derived from an EMBL/GenBank/DDBJ whole genome shotgun (WGS) entry which is preliminary data.</text>
</comment>
<evidence type="ECO:0000313" key="3">
    <source>
        <dbReference type="EMBL" id="KAA9009371.1"/>
    </source>
</evidence>
<protein>
    <submittedName>
        <fullName evidence="3">CAP domain-containing protein</fullName>
    </submittedName>
</protein>
<dbReference type="SUPFAM" id="SSF55797">
    <property type="entry name" value="PR-1-like"/>
    <property type="match status" value="1"/>
</dbReference>
<keyword evidence="1" id="KW-0732">Signal</keyword>
<dbReference type="Gene3D" id="3.40.33.10">
    <property type="entry name" value="CAP"/>
    <property type="match status" value="1"/>
</dbReference>
<dbReference type="PANTHER" id="PTHR31157">
    <property type="entry name" value="SCP DOMAIN-CONTAINING PROTEIN"/>
    <property type="match status" value="1"/>
</dbReference>
<reference evidence="3 4" key="1">
    <citation type="submission" date="2019-09" db="EMBL/GenBank/DDBJ databases">
        <authorList>
            <person name="Park J.-S."/>
            <person name="Choi H.-J."/>
        </authorList>
    </citation>
    <scope>NUCLEOTIDE SEQUENCE [LARGE SCALE GENOMIC DNA]</scope>
    <source>
        <strain evidence="3 4">176SS1-4</strain>
    </source>
</reference>
<organism evidence="3 4">
    <name type="scientific">Histidinibacterium aquaticum</name>
    <dbReference type="NCBI Taxonomy" id="2613962"/>
    <lineage>
        <taxon>Bacteria</taxon>
        <taxon>Pseudomonadati</taxon>
        <taxon>Pseudomonadota</taxon>
        <taxon>Alphaproteobacteria</taxon>
        <taxon>Rhodobacterales</taxon>
        <taxon>Paracoccaceae</taxon>
        <taxon>Histidinibacterium</taxon>
    </lineage>
</organism>
<accession>A0A5J5GM50</accession>
<dbReference type="Pfam" id="PF00188">
    <property type="entry name" value="CAP"/>
    <property type="match status" value="1"/>
</dbReference>
<dbReference type="CDD" id="cd05379">
    <property type="entry name" value="CAP_bacterial"/>
    <property type="match status" value="1"/>
</dbReference>
<proteinExistence type="predicted"/>
<feature type="signal peptide" evidence="1">
    <location>
        <begin position="1"/>
        <end position="16"/>
    </location>
</feature>
<dbReference type="RefSeq" id="WP_150444904.1">
    <property type="nucleotide sequence ID" value="NZ_VYQE01000002.1"/>
</dbReference>
<dbReference type="InterPro" id="IPR014044">
    <property type="entry name" value="CAP_dom"/>
</dbReference>
<evidence type="ECO:0000313" key="4">
    <source>
        <dbReference type="Proteomes" id="UP000326554"/>
    </source>
</evidence>
<dbReference type="AlphaFoldDB" id="A0A5J5GM50"/>
<gene>
    <name evidence="3" type="ORF">F3S47_09005</name>
</gene>
<name>A0A5J5GM50_9RHOB</name>
<dbReference type="EMBL" id="VYQE01000002">
    <property type="protein sequence ID" value="KAA9009371.1"/>
    <property type="molecule type" value="Genomic_DNA"/>
</dbReference>